<dbReference type="EMBL" id="JAHRHJ020000006">
    <property type="protein sequence ID" value="KAH9312606.1"/>
    <property type="molecule type" value="Genomic_DNA"/>
</dbReference>
<dbReference type="InterPro" id="IPR051826">
    <property type="entry name" value="E3_ubiquitin-ligase_domain"/>
</dbReference>
<dbReference type="PANTHER" id="PTHR22765">
    <property type="entry name" value="RING FINGER AND PROTEASE ASSOCIATED DOMAIN-CONTAINING"/>
    <property type="match status" value="1"/>
</dbReference>
<reference evidence="4 5" key="1">
    <citation type="journal article" date="2021" name="Nat. Plants">
        <title>The Taxus genome provides insights into paclitaxel biosynthesis.</title>
        <authorList>
            <person name="Xiong X."/>
            <person name="Gou J."/>
            <person name="Liao Q."/>
            <person name="Li Y."/>
            <person name="Zhou Q."/>
            <person name="Bi G."/>
            <person name="Li C."/>
            <person name="Du R."/>
            <person name="Wang X."/>
            <person name="Sun T."/>
            <person name="Guo L."/>
            <person name="Liang H."/>
            <person name="Lu P."/>
            <person name="Wu Y."/>
            <person name="Zhang Z."/>
            <person name="Ro D.K."/>
            <person name="Shang Y."/>
            <person name="Huang S."/>
            <person name="Yan J."/>
        </authorList>
    </citation>
    <scope>NUCLEOTIDE SEQUENCE [LARGE SCALE GENOMIC DNA]</scope>
    <source>
        <strain evidence="4">Ta-2019</strain>
    </source>
</reference>
<evidence type="ECO:0000256" key="1">
    <source>
        <dbReference type="PROSITE-ProRule" id="PRU00175"/>
    </source>
</evidence>
<dbReference type="SUPFAM" id="SSF57850">
    <property type="entry name" value="RING/U-box"/>
    <property type="match status" value="1"/>
</dbReference>
<dbReference type="PROSITE" id="PS50089">
    <property type="entry name" value="ZF_RING_2"/>
    <property type="match status" value="1"/>
</dbReference>
<dbReference type="Pfam" id="PF13639">
    <property type="entry name" value="zf-RING_2"/>
    <property type="match status" value="1"/>
</dbReference>
<organism evidence="4 5">
    <name type="scientific">Taxus chinensis</name>
    <name type="common">Chinese yew</name>
    <name type="synonym">Taxus wallichiana var. chinensis</name>
    <dbReference type="NCBI Taxonomy" id="29808"/>
    <lineage>
        <taxon>Eukaryota</taxon>
        <taxon>Viridiplantae</taxon>
        <taxon>Streptophyta</taxon>
        <taxon>Embryophyta</taxon>
        <taxon>Tracheophyta</taxon>
        <taxon>Spermatophyta</taxon>
        <taxon>Pinopsida</taxon>
        <taxon>Pinidae</taxon>
        <taxon>Conifers II</taxon>
        <taxon>Cupressales</taxon>
        <taxon>Taxaceae</taxon>
        <taxon>Taxus</taxon>
    </lineage>
</organism>
<dbReference type="Gene3D" id="3.30.40.10">
    <property type="entry name" value="Zinc/RING finger domain, C3HC4 (zinc finger)"/>
    <property type="match status" value="1"/>
</dbReference>
<dbReference type="PANTHER" id="PTHR22765:SF460">
    <property type="entry name" value="RING-TYPE E3 UBIQUITIN TRANSFERASE"/>
    <property type="match status" value="1"/>
</dbReference>
<gene>
    <name evidence="4" type="ORF">KI387_027641</name>
</gene>
<keyword evidence="1" id="KW-0862">Zinc</keyword>
<dbReference type="AlphaFoldDB" id="A0AA38L3V8"/>
<dbReference type="InterPro" id="IPR001841">
    <property type="entry name" value="Znf_RING"/>
</dbReference>
<keyword evidence="1" id="KW-0479">Metal-binding</keyword>
<protein>
    <recommendedName>
        <fullName evidence="3">RING-type domain-containing protein</fullName>
    </recommendedName>
</protein>
<feature type="coiled-coil region" evidence="2">
    <location>
        <begin position="166"/>
        <end position="219"/>
    </location>
</feature>
<evidence type="ECO:0000313" key="4">
    <source>
        <dbReference type="EMBL" id="KAH9312606.1"/>
    </source>
</evidence>
<sequence length="358" mass="41775">MFVDKLLDMPRLKEFIQQGRDFKLVEIHIGIQICLYKIYGKMEEFVLESMSYLKNRYNASVDEISELRQVSDANYIHARLPELCRRDLSFDEEHLYLICHELISSLPLNSRYRAEIVTLKTTILNLSLTFMHKLVETYERLHRKEIGEGIQLQNVNDNDNESESLLIQIQNSYAALQEELQALAQRHEDLLPETARDQLAELTRREDELISMFDNLRSQVRILRHPDAFRFQIQQLHDFRFNFFTIRSPIVRSLIVRLPRMEYTGSSDPSERISGNPTHMDVLEALPTFPIAEDHLSLQSACVICAEEFKMGEDAMELPCDKHHIFHSKCIRPWLDGHDTCPLCIFKLPASPLTLKSS</sequence>
<dbReference type="InterPro" id="IPR013083">
    <property type="entry name" value="Znf_RING/FYVE/PHD"/>
</dbReference>
<accession>A0AA38L3V8</accession>
<dbReference type="SMART" id="SM00184">
    <property type="entry name" value="RING"/>
    <property type="match status" value="1"/>
</dbReference>
<keyword evidence="1" id="KW-0863">Zinc-finger</keyword>
<dbReference type="GO" id="GO:0006511">
    <property type="term" value="P:ubiquitin-dependent protein catabolic process"/>
    <property type="evidence" value="ECO:0007669"/>
    <property type="project" value="TreeGrafter"/>
</dbReference>
<comment type="caution">
    <text evidence="4">The sequence shown here is derived from an EMBL/GenBank/DDBJ whole genome shotgun (WGS) entry which is preliminary data.</text>
</comment>
<evidence type="ECO:0000259" key="3">
    <source>
        <dbReference type="PROSITE" id="PS50089"/>
    </source>
</evidence>
<proteinExistence type="predicted"/>
<dbReference type="GO" id="GO:0008270">
    <property type="term" value="F:zinc ion binding"/>
    <property type="evidence" value="ECO:0007669"/>
    <property type="project" value="UniProtKB-KW"/>
</dbReference>
<keyword evidence="2" id="KW-0175">Coiled coil</keyword>
<keyword evidence="5" id="KW-1185">Reference proteome</keyword>
<dbReference type="Proteomes" id="UP000824469">
    <property type="component" value="Unassembled WGS sequence"/>
</dbReference>
<feature type="domain" description="RING-type" evidence="3">
    <location>
        <begin position="302"/>
        <end position="344"/>
    </location>
</feature>
<evidence type="ECO:0000256" key="2">
    <source>
        <dbReference type="SAM" id="Coils"/>
    </source>
</evidence>
<dbReference type="GO" id="GO:0061630">
    <property type="term" value="F:ubiquitin protein ligase activity"/>
    <property type="evidence" value="ECO:0007669"/>
    <property type="project" value="TreeGrafter"/>
</dbReference>
<evidence type="ECO:0000313" key="5">
    <source>
        <dbReference type="Proteomes" id="UP000824469"/>
    </source>
</evidence>
<name>A0AA38L3V8_TAXCH</name>